<evidence type="ECO:0000313" key="2">
    <source>
        <dbReference type="Proteomes" id="UP000729402"/>
    </source>
</evidence>
<name>A0A8J5RYR1_ZIZPA</name>
<organism evidence="1 2">
    <name type="scientific">Zizania palustris</name>
    <name type="common">Northern wild rice</name>
    <dbReference type="NCBI Taxonomy" id="103762"/>
    <lineage>
        <taxon>Eukaryota</taxon>
        <taxon>Viridiplantae</taxon>
        <taxon>Streptophyta</taxon>
        <taxon>Embryophyta</taxon>
        <taxon>Tracheophyta</taxon>
        <taxon>Spermatophyta</taxon>
        <taxon>Magnoliopsida</taxon>
        <taxon>Liliopsida</taxon>
        <taxon>Poales</taxon>
        <taxon>Poaceae</taxon>
        <taxon>BOP clade</taxon>
        <taxon>Oryzoideae</taxon>
        <taxon>Oryzeae</taxon>
        <taxon>Zizaniinae</taxon>
        <taxon>Zizania</taxon>
    </lineage>
</organism>
<reference evidence="1" key="1">
    <citation type="journal article" date="2021" name="bioRxiv">
        <title>Whole Genome Assembly and Annotation of Northern Wild Rice, Zizania palustris L., Supports a Whole Genome Duplication in the Zizania Genus.</title>
        <authorList>
            <person name="Haas M."/>
            <person name="Kono T."/>
            <person name="Macchietto M."/>
            <person name="Millas R."/>
            <person name="McGilp L."/>
            <person name="Shao M."/>
            <person name="Duquette J."/>
            <person name="Hirsch C.N."/>
            <person name="Kimball J."/>
        </authorList>
    </citation>
    <scope>NUCLEOTIDE SEQUENCE</scope>
    <source>
        <tissue evidence="1">Fresh leaf tissue</tissue>
    </source>
</reference>
<dbReference type="AlphaFoldDB" id="A0A8J5RYR1"/>
<dbReference type="Proteomes" id="UP000729402">
    <property type="component" value="Unassembled WGS sequence"/>
</dbReference>
<protein>
    <submittedName>
        <fullName evidence="1">Uncharacterized protein</fullName>
    </submittedName>
</protein>
<comment type="caution">
    <text evidence="1">The sequence shown here is derived from an EMBL/GenBank/DDBJ whole genome shotgun (WGS) entry which is preliminary data.</text>
</comment>
<dbReference type="EMBL" id="JAAALK010000287">
    <property type="protein sequence ID" value="KAG8056414.1"/>
    <property type="molecule type" value="Genomic_DNA"/>
</dbReference>
<keyword evidence="2" id="KW-1185">Reference proteome</keyword>
<sequence>MDIQGGDHLSNAFEPEKESLSLEGELLGPLQVQSAIEEGRLKIDHNPKMKLYKDPFPVNAVDLGEKKVLI</sequence>
<evidence type="ECO:0000313" key="1">
    <source>
        <dbReference type="EMBL" id="KAG8056414.1"/>
    </source>
</evidence>
<gene>
    <name evidence="1" type="ORF">GUJ93_ZPchr0002g25121</name>
</gene>
<proteinExistence type="predicted"/>
<reference evidence="1" key="2">
    <citation type="submission" date="2021-02" db="EMBL/GenBank/DDBJ databases">
        <authorList>
            <person name="Kimball J.A."/>
            <person name="Haas M.W."/>
            <person name="Macchietto M."/>
            <person name="Kono T."/>
            <person name="Duquette J."/>
            <person name="Shao M."/>
        </authorList>
    </citation>
    <scope>NUCLEOTIDE SEQUENCE</scope>
    <source>
        <tissue evidence="1">Fresh leaf tissue</tissue>
    </source>
</reference>
<accession>A0A8J5RYR1</accession>